<reference evidence="1" key="1">
    <citation type="journal article" date="2021" name="Front. Plant Sci.">
        <title>Chromosome-Scale Genome Assembly for Chinese Sour Jujube and Insights Into Its Genome Evolution and Domestication Signature.</title>
        <authorList>
            <person name="Shen L.-Y."/>
            <person name="Luo H."/>
            <person name="Wang X.-L."/>
            <person name="Wang X.-M."/>
            <person name="Qiu X.-J."/>
            <person name="Liu H."/>
            <person name="Zhou S.-S."/>
            <person name="Jia K.-H."/>
            <person name="Nie S."/>
            <person name="Bao Y.-T."/>
            <person name="Zhang R.-G."/>
            <person name="Yun Q.-Z."/>
            <person name="Chai Y.-H."/>
            <person name="Lu J.-Y."/>
            <person name="Li Y."/>
            <person name="Zhao S.-W."/>
            <person name="Mao J.-F."/>
            <person name="Jia S.-G."/>
            <person name="Mao Y.-M."/>
        </authorList>
    </citation>
    <scope>NUCLEOTIDE SEQUENCE</scope>
    <source>
        <strain evidence="1">AT0</strain>
        <tissue evidence="1">Leaf</tissue>
    </source>
</reference>
<proteinExistence type="predicted"/>
<name>A0A978UZJ0_ZIZJJ</name>
<comment type="caution">
    <text evidence="1">The sequence shown here is derived from an EMBL/GenBank/DDBJ whole genome shotgun (WGS) entry which is preliminary data.</text>
</comment>
<protein>
    <submittedName>
        <fullName evidence="1">Uncharacterized protein</fullName>
    </submittedName>
</protein>
<dbReference type="Proteomes" id="UP000813462">
    <property type="component" value="Unassembled WGS sequence"/>
</dbReference>
<evidence type="ECO:0000313" key="2">
    <source>
        <dbReference type="Proteomes" id="UP000813462"/>
    </source>
</evidence>
<dbReference type="AlphaFoldDB" id="A0A978UZJ0"/>
<dbReference type="EMBL" id="JAEACU010000008">
    <property type="protein sequence ID" value="KAH7520406.1"/>
    <property type="molecule type" value="Genomic_DNA"/>
</dbReference>
<gene>
    <name evidence="1" type="ORF">FEM48_Zijuj08G0140500</name>
</gene>
<sequence length="104" mass="11175">MDFDEQQVNCLMVIGQRCYHSDLAIRPSIKQVINVLNFQAPLPSLPANLPVPMYVASPLEMCGFSYIASGPPHTGSLTGKMQCACSSCTTNSSTSAGYSETLLK</sequence>
<accession>A0A978UZJ0</accession>
<organism evidence="1 2">
    <name type="scientific">Ziziphus jujuba var. spinosa</name>
    <dbReference type="NCBI Taxonomy" id="714518"/>
    <lineage>
        <taxon>Eukaryota</taxon>
        <taxon>Viridiplantae</taxon>
        <taxon>Streptophyta</taxon>
        <taxon>Embryophyta</taxon>
        <taxon>Tracheophyta</taxon>
        <taxon>Spermatophyta</taxon>
        <taxon>Magnoliopsida</taxon>
        <taxon>eudicotyledons</taxon>
        <taxon>Gunneridae</taxon>
        <taxon>Pentapetalae</taxon>
        <taxon>rosids</taxon>
        <taxon>fabids</taxon>
        <taxon>Rosales</taxon>
        <taxon>Rhamnaceae</taxon>
        <taxon>Paliureae</taxon>
        <taxon>Ziziphus</taxon>
    </lineage>
</organism>
<evidence type="ECO:0000313" key="1">
    <source>
        <dbReference type="EMBL" id="KAH7520406.1"/>
    </source>
</evidence>